<dbReference type="Proteomes" id="UP000255036">
    <property type="component" value="Unassembled WGS sequence"/>
</dbReference>
<feature type="region of interest" description="Disordered" evidence="1">
    <location>
        <begin position="55"/>
        <end position="75"/>
    </location>
</feature>
<evidence type="ECO:0000256" key="1">
    <source>
        <dbReference type="SAM" id="MobiDB-lite"/>
    </source>
</evidence>
<sequence length="75" mass="8848">MNKDMIRRLQEAKKYEWMAVKALFPESATAHIEVIEKELKEMLMECMLDFLKSNDEKDKSEQKKEAKDVKKVTIG</sequence>
<evidence type="ECO:0000313" key="2">
    <source>
        <dbReference type="EMBL" id="RDU21962.1"/>
    </source>
</evidence>
<proteinExistence type="predicted"/>
<accession>A0A371AQZ7</accession>
<protein>
    <submittedName>
        <fullName evidence="2">Uncharacterized protein</fullName>
    </submittedName>
</protein>
<name>A0A371AQZ7_9FIRM</name>
<dbReference type="OrthoDB" id="2088226at2"/>
<dbReference type="AlphaFoldDB" id="A0A371AQZ7"/>
<keyword evidence="3" id="KW-1185">Reference proteome</keyword>
<reference evidence="2 3" key="1">
    <citation type="submission" date="2018-07" db="EMBL/GenBank/DDBJ databases">
        <title>Anaerosacharophilus polymeroproducens gen. nov. sp. nov., an anaerobic bacterium isolated from salt field.</title>
        <authorList>
            <person name="Kim W."/>
            <person name="Yang S.-H."/>
            <person name="Oh J."/>
            <person name="Lee J.-H."/>
            <person name="Kwon K.K."/>
        </authorList>
    </citation>
    <scope>NUCLEOTIDE SEQUENCE [LARGE SCALE GENOMIC DNA]</scope>
    <source>
        <strain evidence="2 3">MCWD5</strain>
    </source>
</reference>
<evidence type="ECO:0000313" key="3">
    <source>
        <dbReference type="Proteomes" id="UP000255036"/>
    </source>
</evidence>
<comment type="caution">
    <text evidence="2">The sequence shown here is derived from an EMBL/GenBank/DDBJ whole genome shotgun (WGS) entry which is preliminary data.</text>
</comment>
<gene>
    <name evidence="2" type="ORF">DWV06_15615</name>
</gene>
<dbReference type="RefSeq" id="WP_115483125.1">
    <property type="nucleotide sequence ID" value="NZ_QRCT01000050.1"/>
</dbReference>
<dbReference type="EMBL" id="QRCT01000050">
    <property type="protein sequence ID" value="RDU21962.1"/>
    <property type="molecule type" value="Genomic_DNA"/>
</dbReference>
<organism evidence="2 3">
    <name type="scientific">Anaerosacchariphilus polymeriproducens</name>
    <dbReference type="NCBI Taxonomy" id="1812858"/>
    <lineage>
        <taxon>Bacteria</taxon>
        <taxon>Bacillati</taxon>
        <taxon>Bacillota</taxon>
        <taxon>Clostridia</taxon>
        <taxon>Lachnospirales</taxon>
        <taxon>Lachnospiraceae</taxon>
        <taxon>Anaerosacchariphilus</taxon>
    </lineage>
</organism>